<feature type="compositionally biased region" description="Polar residues" evidence="1">
    <location>
        <begin position="277"/>
        <end position="287"/>
    </location>
</feature>
<reference evidence="2" key="1">
    <citation type="journal article" date="2021" name="Proc. Natl. Acad. Sci. U.S.A.">
        <title>A Catalog of Tens of Thousands of Viruses from Human Metagenomes Reveals Hidden Associations with Chronic Diseases.</title>
        <authorList>
            <person name="Tisza M.J."/>
            <person name="Buck C.B."/>
        </authorList>
    </citation>
    <scope>NUCLEOTIDE SEQUENCE</scope>
    <source>
        <strain evidence="2">Ct0wg9</strain>
    </source>
</reference>
<accession>A0A8S5NH46</accession>
<evidence type="ECO:0000313" key="2">
    <source>
        <dbReference type="EMBL" id="DAD93435.1"/>
    </source>
</evidence>
<proteinExistence type="predicted"/>
<protein>
    <submittedName>
        <fullName evidence="2">Tail protein</fullName>
    </submittedName>
</protein>
<dbReference type="EMBL" id="BK015160">
    <property type="protein sequence ID" value="DAD93435.1"/>
    <property type="molecule type" value="Genomic_DNA"/>
</dbReference>
<name>A0A8S5NH46_9CAUD</name>
<sequence length="321" mass="36137">MLDKFFYENNNGKRVVFGEGGLYANYNDLRDYDWSYSDDNNIIGGFYKEPVKKSLPIVIIKNSLSERIAVRNSLFEVFESDILAGKKGRIYIGKWYLKCWITAIENSSYLMHRDFTKADLTVITDEPFWIKEELYSYGALNTSASGGVDFPFDLPVDLRSVNVGQNTVSNSQIFPAAFKITVYGPCSNPVMIKIGGHTYQVNVGLNSGENIVIDSMNKTITKVLQDRAETSVMRYRYKKESVFEEIQPGQNELIWSGDFGFDVLLYHKRSEPDWESLTGNIGSSDASTPAPGGSETEDMSVYLLDSSGDPILDSNNNRIEL</sequence>
<evidence type="ECO:0000256" key="1">
    <source>
        <dbReference type="SAM" id="MobiDB-lite"/>
    </source>
</evidence>
<organism evidence="2">
    <name type="scientific">Myoviridae sp. ct0wg9</name>
    <dbReference type="NCBI Taxonomy" id="2826600"/>
    <lineage>
        <taxon>Viruses</taxon>
        <taxon>Duplodnaviria</taxon>
        <taxon>Heunggongvirae</taxon>
        <taxon>Uroviricota</taxon>
        <taxon>Caudoviricetes</taxon>
    </lineage>
</organism>
<feature type="region of interest" description="Disordered" evidence="1">
    <location>
        <begin position="276"/>
        <end position="298"/>
    </location>
</feature>